<dbReference type="EMBL" id="CAADFF010000036">
    <property type="protein sequence ID" value="VFJ92515.1"/>
    <property type="molecule type" value="Genomic_DNA"/>
</dbReference>
<evidence type="ECO:0000313" key="1">
    <source>
        <dbReference type="EMBL" id="VFJ92515.1"/>
    </source>
</evidence>
<proteinExistence type="predicted"/>
<protein>
    <submittedName>
        <fullName evidence="1">Uncharacterized protein</fullName>
    </submittedName>
</protein>
<accession>A0A450UIZ8</accession>
<organism evidence="1">
    <name type="scientific">Candidatus Kentrum sp. LFY</name>
    <dbReference type="NCBI Taxonomy" id="2126342"/>
    <lineage>
        <taxon>Bacteria</taxon>
        <taxon>Pseudomonadati</taxon>
        <taxon>Pseudomonadota</taxon>
        <taxon>Gammaproteobacteria</taxon>
        <taxon>Candidatus Kentrum</taxon>
    </lineage>
</organism>
<dbReference type="AlphaFoldDB" id="A0A450UIZ8"/>
<reference evidence="1" key="1">
    <citation type="submission" date="2019-02" db="EMBL/GenBank/DDBJ databases">
        <authorList>
            <person name="Gruber-Vodicka R. H."/>
            <person name="Seah K. B. B."/>
        </authorList>
    </citation>
    <scope>NUCLEOTIDE SEQUENCE</scope>
    <source>
        <strain evidence="1">BECK_M7</strain>
    </source>
</reference>
<name>A0A450UIZ8_9GAMM</name>
<sequence length="175" mass="20043">MIKKSRWFPSAGVKAIFREPWFAKIYIPKVAWERAKIFGSGYTGLGFFSESLAHILQSAVFISTLKRDRYFPGQDSRSCVATGFSERFLTQTETIRDRYRVSSPFLKAQTGERKMTEILQGKGYTGNTVLYMVEAVLLHGHGVRQHQMEIRWESGFSNEELSIIGSDEIQHELLP</sequence>
<gene>
    <name evidence="1" type="ORF">BECKLFY1418B_GA0070995_103613</name>
</gene>